<dbReference type="InterPro" id="IPR000192">
    <property type="entry name" value="Aminotrans_V_dom"/>
</dbReference>
<dbReference type="RefSeq" id="WP_018382501.1">
    <property type="nucleotide sequence ID" value="NZ_LLZU01000038.1"/>
</dbReference>
<feature type="domain" description="Aminotransferase class V" evidence="1">
    <location>
        <begin position="120"/>
        <end position="290"/>
    </location>
</feature>
<dbReference type="Gene3D" id="3.40.640.10">
    <property type="entry name" value="Type I PLP-dependent aspartate aminotransferase-like (Major domain)"/>
    <property type="match status" value="1"/>
</dbReference>
<dbReference type="SUPFAM" id="SSF53383">
    <property type="entry name" value="PLP-dependent transferases"/>
    <property type="match status" value="1"/>
</dbReference>
<dbReference type="EMBL" id="LLZU01000038">
    <property type="protein sequence ID" value="KRV46842.1"/>
    <property type="molecule type" value="Genomic_DNA"/>
</dbReference>
<accession>A0A0T6LLA7</accession>
<dbReference type="eggNOG" id="COG0520">
    <property type="taxonomic scope" value="Bacteria"/>
</dbReference>
<dbReference type="Proteomes" id="UP000050867">
    <property type="component" value="Unassembled WGS sequence"/>
</dbReference>
<gene>
    <name evidence="2" type="ORF">AQ490_08630</name>
</gene>
<evidence type="ECO:0000313" key="3">
    <source>
        <dbReference type="Proteomes" id="UP000050867"/>
    </source>
</evidence>
<dbReference type="Gene3D" id="3.90.1150.10">
    <property type="entry name" value="Aspartate Aminotransferase, domain 1"/>
    <property type="match status" value="1"/>
</dbReference>
<sequence>MDLIKQQFAPETTYLNTASMGLTPARTVSAVRRGAETMAAGLMTVPTLVGAEESARASFARLVGTETDRVALGSVVSPMVGAVAAGLPPGAEVLLAEREFTSLVQPFVVRDDLSLRFVPLDRIAEEVGPRTELVAVSAVQSVDGGVPDLPALRAAARTHGARTLLDITQAAGWFPIVADDWDYTVCGAYKWLLCPRGVSFLTVRPEAADRVVPVAAGWYAGAEDPWSNCYGPVTLASSARRFDVSTAWLPYLGAAASLRLVEEIGVDWIGAHDVALAARFRAGLRELGHEVPDAPSAIVSVPGLGRLEADLASAGIRASMRADGLRFAFHLYNTDEDVDRVLDVLSTATAAAR</sequence>
<evidence type="ECO:0000313" key="2">
    <source>
        <dbReference type="EMBL" id="KRV46842.1"/>
    </source>
</evidence>
<evidence type="ECO:0000259" key="1">
    <source>
        <dbReference type="Pfam" id="PF00266"/>
    </source>
</evidence>
<reference evidence="2 3" key="1">
    <citation type="submission" date="2015-10" db="EMBL/GenBank/DDBJ databases">
        <title>Draft genome sequence of pyrrolomycin-producing Streptomyces vitaminophilus.</title>
        <authorList>
            <person name="Graham D.E."/>
            <person name="Mahan K.M."/>
            <person name="Klingeman D.M."/>
            <person name="Hettich R.L."/>
            <person name="Parry R.J."/>
        </authorList>
    </citation>
    <scope>NUCLEOTIDE SEQUENCE [LARGE SCALE GENOMIC DNA]</scope>
    <source>
        <strain evidence="2 3">ATCC 31673</strain>
    </source>
</reference>
<keyword evidence="2" id="KW-0032">Aminotransferase</keyword>
<dbReference type="AlphaFoldDB" id="A0A0T6LLA7"/>
<dbReference type="PANTHER" id="PTHR43586">
    <property type="entry name" value="CYSTEINE DESULFURASE"/>
    <property type="match status" value="1"/>
</dbReference>
<protein>
    <submittedName>
        <fullName evidence="2">Class V aminotransferase</fullName>
    </submittedName>
</protein>
<name>A0A0T6LLA7_WENVI</name>
<dbReference type="InterPro" id="IPR015422">
    <property type="entry name" value="PyrdxlP-dep_Trfase_small"/>
</dbReference>
<dbReference type="STRING" id="76728.AQ490_08630"/>
<comment type="caution">
    <text evidence="2">The sequence shown here is derived from an EMBL/GenBank/DDBJ whole genome shotgun (WGS) entry which is preliminary data.</text>
</comment>
<dbReference type="GO" id="GO:0008483">
    <property type="term" value="F:transaminase activity"/>
    <property type="evidence" value="ECO:0007669"/>
    <property type="project" value="UniProtKB-KW"/>
</dbReference>
<dbReference type="PANTHER" id="PTHR43586:SF21">
    <property type="entry name" value="PYRIDOXAL PHOSPHATE (PLP)-DEPENDENT ASPARTATE AMINOTRANSFERASE SUPERFAMILY"/>
    <property type="match status" value="1"/>
</dbReference>
<dbReference type="Pfam" id="PF00266">
    <property type="entry name" value="Aminotran_5"/>
    <property type="match status" value="1"/>
</dbReference>
<keyword evidence="2" id="KW-0808">Transferase</keyword>
<dbReference type="OrthoDB" id="250246at2"/>
<organism evidence="2 3">
    <name type="scientific">Wenjunlia vitaminophila</name>
    <name type="common">Streptomyces vitaminophilus</name>
    <dbReference type="NCBI Taxonomy" id="76728"/>
    <lineage>
        <taxon>Bacteria</taxon>
        <taxon>Bacillati</taxon>
        <taxon>Actinomycetota</taxon>
        <taxon>Actinomycetes</taxon>
        <taxon>Kitasatosporales</taxon>
        <taxon>Streptomycetaceae</taxon>
        <taxon>Wenjunlia</taxon>
    </lineage>
</organism>
<keyword evidence="3" id="KW-1185">Reference proteome</keyword>
<dbReference type="InterPro" id="IPR015424">
    <property type="entry name" value="PyrdxlP-dep_Trfase"/>
</dbReference>
<dbReference type="InterPro" id="IPR015421">
    <property type="entry name" value="PyrdxlP-dep_Trfase_major"/>
</dbReference>
<proteinExistence type="predicted"/>